<comment type="caution">
    <text evidence="2">The sequence shown here is derived from an EMBL/GenBank/DDBJ whole genome shotgun (WGS) entry which is preliminary data.</text>
</comment>
<keyword evidence="3" id="KW-1185">Reference proteome</keyword>
<dbReference type="EMBL" id="JAULSU010000007">
    <property type="protein sequence ID" value="KAK0611857.1"/>
    <property type="molecule type" value="Genomic_DNA"/>
</dbReference>
<evidence type="ECO:0000256" key="1">
    <source>
        <dbReference type="SAM" id="MobiDB-lite"/>
    </source>
</evidence>
<proteinExistence type="predicted"/>
<organism evidence="2 3">
    <name type="scientific">Immersiella caudata</name>
    <dbReference type="NCBI Taxonomy" id="314043"/>
    <lineage>
        <taxon>Eukaryota</taxon>
        <taxon>Fungi</taxon>
        <taxon>Dikarya</taxon>
        <taxon>Ascomycota</taxon>
        <taxon>Pezizomycotina</taxon>
        <taxon>Sordariomycetes</taxon>
        <taxon>Sordariomycetidae</taxon>
        <taxon>Sordariales</taxon>
        <taxon>Lasiosphaeriaceae</taxon>
        <taxon>Immersiella</taxon>
    </lineage>
</organism>
<dbReference type="Proteomes" id="UP001175000">
    <property type="component" value="Unassembled WGS sequence"/>
</dbReference>
<evidence type="ECO:0000313" key="2">
    <source>
        <dbReference type="EMBL" id="KAK0611857.1"/>
    </source>
</evidence>
<reference evidence="2" key="1">
    <citation type="submission" date="2023-06" db="EMBL/GenBank/DDBJ databases">
        <title>Genome-scale phylogeny and comparative genomics of the fungal order Sordariales.</title>
        <authorList>
            <consortium name="Lawrence Berkeley National Laboratory"/>
            <person name="Hensen N."/>
            <person name="Bonometti L."/>
            <person name="Westerberg I."/>
            <person name="Brannstrom I.O."/>
            <person name="Guillou S."/>
            <person name="Cros-Aarteil S."/>
            <person name="Calhoun S."/>
            <person name="Haridas S."/>
            <person name="Kuo A."/>
            <person name="Mondo S."/>
            <person name="Pangilinan J."/>
            <person name="Riley R."/>
            <person name="Labutti K."/>
            <person name="Andreopoulos B."/>
            <person name="Lipzen A."/>
            <person name="Chen C."/>
            <person name="Yanf M."/>
            <person name="Daum C."/>
            <person name="Ng V."/>
            <person name="Clum A."/>
            <person name="Steindorff A."/>
            <person name="Ohm R."/>
            <person name="Martin F."/>
            <person name="Silar P."/>
            <person name="Natvig D."/>
            <person name="Lalanne C."/>
            <person name="Gautier V."/>
            <person name="Ament-Velasquez S.L."/>
            <person name="Kruys A."/>
            <person name="Hutchinson M.I."/>
            <person name="Powell A.J."/>
            <person name="Barry K."/>
            <person name="Miller A.N."/>
            <person name="Grigoriev I.V."/>
            <person name="Debuchy R."/>
            <person name="Gladieux P."/>
            <person name="Thoren M.H."/>
            <person name="Johannesson H."/>
        </authorList>
    </citation>
    <scope>NUCLEOTIDE SEQUENCE</scope>
    <source>
        <strain evidence="2">CBS 606.72</strain>
    </source>
</reference>
<accession>A0AA39THU0</accession>
<protein>
    <submittedName>
        <fullName evidence="2">Uncharacterized protein</fullName>
    </submittedName>
</protein>
<evidence type="ECO:0000313" key="3">
    <source>
        <dbReference type="Proteomes" id="UP001175000"/>
    </source>
</evidence>
<name>A0AA39THU0_9PEZI</name>
<sequence length="328" mass="36014">MAWWWQFASLTRPVFPGLGRRGGAKTRPVPPLDRQPFWRRSAAIYIFSCHGRCNEAATSESSSVHGRMYSTWLSDIINWASTRHIQGSLPCLRCRRWRLPHHEPARRSPNTEHGAQWIFQADPMTGNPAIVGKTQHKRQAETNSNDAQSQVRTFRFRGHGSALYRLGPFVLEALFHDGFSLFSRTPSFFRSGCVALWVSPSKAPVASCHTLLPSTCLVACSAPLEKQRRLPFAILSRMLCKSLPIPSCCPGTGCGMRSQTTKFAAPFATLPFGVAERPSHCQNSIMTGGTSVADPSGPGSCAAARVTPFSRSDGHTSAPRCKKTTSKG</sequence>
<dbReference type="AlphaFoldDB" id="A0AA39THU0"/>
<gene>
    <name evidence="2" type="ORF">B0T14DRAFT_337001</name>
</gene>
<feature type="region of interest" description="Disordered" evidence="1">
    <location>
        <begin position="290"/>
        <end position="328"/>
    </location>
</feature>